<dbReference type="EMBL" id="QXGM01000001">
    <property type="protein sequence ID" value="RSX56037.1"/>
    <property type="molecule type" value="Genomic_DNA"/>
</dbReference>
<keyword evidence="9" id="KW-1185">Reference proteome</keyword>
<keyword evidence="2 6" id="KW-0813">Transport</keyword>
<dbReference type="GO" id="GO:0005886">
    <property type="term" value="C:plasma membrane"/>
    <property type="evidence" value="ECO:0007669"/>
    <property type="project" value="TreeGrafter"/>
</dbReference>
<dbReference type="PROSITE" id="PS00221">
    <property type="entry name" value="MIP"/>
    <property type="match status" value="1"/>
</dbReference>
<evidence type="ECO:0000256" key="5">
    <source>
        <dbReference type="ARBA" id="ARBA00023136"/>
    </source>
</evidence>
<organism evidence="8 9">
    <name type="scientific">Bifidobacterium dolichotidis</name>
    <dbReference type="NCBI Taxonomy" id="2306976"/>
    <lineage>
        <taxon>Bacteria</taxon>
        <taxon>Bacillati</taxon>
        <taxon>Actinomycetota</taxon>
        <taxon>Actinomycetes</taxon>
        <taxon>Bifidobacteriales</taxon>
        <taxon>Bifidobacteriaceae</taxon>
        <taxon>Bifidobacterium</taxon>
    </lineage>
</organism>
<sequence>MTAMTNGPMPQQQIVVEQVTRPDQKNGLHHGMWARVLAELAGSFMICFAIYMMLSFGTAFYGTDMAFVALGTGVVYAAMTFIFSKISGGQFNPAITVAAMLTNKTRVLDGILYIVAQVIGAIAAGGLFAAVVPTSQSVQATQWYSMIINGYGEGSAMATQLSQLGISFNITLAIAVELIASIIVVATAMATLRSNGAPTRMHSIAMGVAYAAATTFSYVITGASINPARATGIAIFAHGKGLTKEPLTQLWVFWVCAILAAALVALAIIIAQVINNSQNIAAQEAQIDDQMQQDEQIMDPAAPVEGDVTLREQEADLAAPDGFAASMQDPQNSENK</sequence>
<dbReference type="GO" id="GO:0015267">
    <property type="term" value="F:channel activity"/>
    <property type="evidence" value="ECO:0007669"/>
    <property type="project" value="InterPro"/>
</dbReference>
<name>A0A430FT89_9BIFI</name>
<dbReference type="AlphaFoldDB" id="A0A430FT89"/>
<dbReference type="InterPro" id="IPR022357">
    <property type="entry name" value="MIP_CS"/>
</dbReference>
<evidence type="ECO:0000256" key="4">
    <source>
        <dbReference type="ARBA" id="ARBA00022989"/>
    </source>
</evidence>
<dbReference type="InterPro" id="IPR000425">
    <property type="entry name" value="MIP"/>
</dbReference>
<feature type="transmembrane region" description="Helical" evidence="7">
    <location>
        <begin position="110"/>
        <end position="132"/>
    </location>
</feature>
<comment type="caution">
    <text evidence="8">The sequence shown here is derived from an EMBL/GenBank/DDBJ whole genome shotgun (WGS) entry which is preliminary data.</text>
</comment>
<dbReference type="PANTHER" id="PTHR19139">
    <property type="entry name" value="AQUAPORIN TRANSPORTER"/>
    <property type="match status" value="1"/>
</dbReference>
<dbReference type="PANTHER" id="PTHR19139:SF268">
    <property type="entry name" value="NEUROGENIC PROTEIN BIG BRAIN"/>
    <property type="match status" value="1"/>
</dbReference>
<dbReference type="PRINTS" id="PR00783">
    <property type="entry name" value="MINTRINSICP"/>
</dbReference>
<comment type="subcellular location">
    <subcellularLocation>
        <location evidence="1">Membrane</location>
        <topology evidence="1">Multi-pass membrane protein</topology>
    </subcellularLocation>
</comment>
<keyword evidence="3 6" id="KW-0812">Transmembrane</keyword>
<evidence type="ECO:0000313" key="8">
    <source>
        <dbReference type="EMBL" id="RSX56037.1"/>
    </source>
</evidence>
<keyword evidence="5 7" id="KW-0472">Membrane</keyword>
<feature type="transmembrane region" description="Helical" evidence="7">
    <location>
        <begin position="65"/>
        <end position="83"/>
    </location>
</feature>
<evidence type="ECO:0000256" key="6">
    <source>
        <dbReference type="RuleBase" id="RU000477"/>
    </source>
</evidence>
<gene>
    <name evidence="8" type="ORF">D2E26_0600</name>
</gene>
<keyword evidence="4 7" id="KW-1133">Transmembrane helix</keyword>
<dbReference type="Gene3D" id="1.20.1080.10">
    <property type="entry name" value="Glycerol uptake facilitator protein"/>
    <property type="match status" value="1"/>
</dbReference>
<dbReference type="Proteomes" id="UP000287609">
    <property type="component" value="Unassembled WGS sequence"/>
</dbReference>
<dbReference type="Pfam" id="PF00230">
    <property type="entry name" value="MIP"/>
    <property type="match status" value="1"/>
</dbReference>
<reference evidence="8 9" key="1">
    <citation type="submission" date="2018-09" db="EMBL/GenBank/DDBJ databases">
        <title>Characterization of the phylogenetic diversity of five novel species belonging to the genus Bifidobacterium.</title>
        <authorList>
            <person name="Lugli G.A."/>
            <person name="Duranti S."/>
            <person name="Milani C."/>
        </authorList>
    </citation>
    <scope>NUCLEOTIDE SEQUENCE [LARGE SCALE GENOMIC DNA]</scope>
    <source>
        <strain evidence="8 9">2036B</strain>
    </source>
</reference>
<feature type="transmembrane region" description="Helical" evidence="7">
    <location>
        <begin position="204"/>
        <end position="225"/>
    </location>
</feature>
<evidence type="ECO:0000256" key="1">
    <source>
        <dbReference type="ARBA" id="ARBA00004141"/>
    </source>
</evidence>
<feature type="transmembrane region" description="Helical" evidence="7">
    <location>
        <begin position="166"/>
        <end position="192"/>
    </location>
</feature>
<dbReference type="InterPro" id="IPR034294">
    <property type="entry name" value="Aquaporin_transptr"/>
</dbReference>
<comment type="similarity">
    <text evidence="6">Belongs to the MIP/aquaporin (TC 1.A.8) family.</text>
</comment>
<proteinExistence type="inferred from homology"/>
<feature type="transmembrane region" description="Helical" evidence="7">
    <location>
        <begin position="251"/>
        <end position="274"/>
    </location>
</feature>
<accession>A0A430FT89</accession>
<evidence type="ECO:0000256" key="3">
    <source>
        <dbReference type="ARBA" id="ARBA00022692"/>
    </source>
</evidence>
<evidence type="ECO:0000256" key="2">
    <source>
        <dbReference type="ARBA" id="ARBA00022448"/>
    </source>
</evidence>
<dbReference type="InterPro" id="IPR023271">
    <property type="entry name" value="Aquaporin-like"/>
</dbReference>
<protein>
    <submittedName>
        <fullName evidence="8">Major intrinsic protein</fullName>
    </submittedName>
</protein>
<feature type="transmembrane region" description="Helical" evidence="7">
    <location>
        <begin position="32"/>
        <end position="53"/>
    </location>
</feature>
<evidence type="ECO:0000256" key="7">
    <source>
        <dbReference type="SAM" id="Phobius"/>
    </source>
</evidence>
<dbReference type="RefSeq" id="WP_241218836.1">
    <property type="nucleotide sequence ID" value="NZ_QXGM01000001.1"/>
</dbReference>
<evidence type="ECO:0000313" key="9">
    <source>
        <dbReference type="Proteomes" id="UP000287609"/>
    </source>
</evidence>
<dbReference type="SUPFAM" id="SSF81338">
    <property type="entry name" value="Aquaporin-like"/>
    <property type="match status" value="1"/>
</dbReference>